<name>A0A9Q3DDQ1_9BASI</name>
<dbReference type="EMBL" id="AVOT02016114">
    <property type="protein sequence ID" value="MBW0501030.1"/>
    <property type="molecule type" value="Genomic_DNA"/>
</dbReference>
<feature type="region of interest" description="Disordered" evidence="1">
    <location>
        <begin position="108"/>
        <end position="165"/>
    </location>
</feature>
<keyword evidence="3" id="KW-1185">Reference proteome</keyword>
<dbReference type="AlphaFoldDB" id="A0A9Q3DDQ1"/>
<feature type="compositionally biased region" description="Polar residues" evidence="1">
    <location>
        <begin position="118"/>
        <end position="132"/>
    </location>
</feature>
<dbReference type="Proteomes" id="UP000765509">
    <property type="component" value="Unassembled WGS sequence"/>
</dbReference>
<sequence length="190" mass="21301">MPSTRSGGSYNSSISFQKLYRCDYGRRQSVTEVQRADTATRNLSGHLKSQPEGLTKFLAAQRIPNPCRSVETLHELLPDCEKVSEPSHHFQVTQWMAFIDRKEKHDSFNSGMEEVKPPTTQKRAKNSPNSQQHKFKDEKAATDSEQGKRKSTSHKTINPGLHNPKYSAGCHGKCISHGQNHDGITERGGI</sequence>
<proteinExistence type="predicted"/>
<reference evidence="2" key="1">
    <citation type="submission" date="2021-03" db="EMBL/GenBank/DDBJ databases">
        <title>Draft genome sequence of rust myrtle Austropuccinia psidii MF-1, a brazilian biotype.</title>
        <authorList>
            <person name="Quecine M.C."/>
            <person name="Pachon D.M.R."/>
            <person name="Bonatelli M.L."/>
            <person name="Correr F.H."/>
            <person name="Franceschini L.M."/>
            <person name="Leite T.F."/>
            <person name="Margarido G.R.A."/>
            <person name="Almeida C.A."/>
            <person name="Ferrarezi J.A."/>
            <person name="Labate C.A."/>
        </authorList>
    </citation>
    <scope>NUCLEOTIDE SEQUENCE</scope>
    <source>
        <strain evidence="2">MF-1</strain>
    </source>
</reference>
<evidence type="ECO:0000256" key="1">
    <source>
        <dbReference type="SAM" id="MobiDB-lite"/>
    </source>
</evidence>
<gene>
    <name evidence="2" type="ORF">O181_040745</name>
</gene>
<organism evidence="2 3">
    <name type="scientific">Austropuccinia psidii MF-1</name>
    <dbReference type="NCBI Taxonomy" id="1389203"/>
    <lineage>
        <taxon>Eukaryota</taxon>
        <taxon>Fungi</taxon>
        <taxon>Dikarya</taxon>
        <taxon>Basidiomycota</taxon>
        <taxon>Pucciniomycotina</taxon>
        <taxon>Pucciniomycetes</taxon>
        <taxon>Pucciniales</taxon>
        <taxon>Sphaerophragmiaceae</taxon>
        <taxon>Austropuccinia</taxon>
    </lineage>
</organism>
<feature type="compositionally biased region" description="Basic and acidic residues" evidence="1">
    <location>
        <begin position="134"/>
        <end position="148"/>
    </location>
</feature>
<comment type="caution">
    <text evidence="2">The sequence shown here is derived from an EMBL/GenBank/DDBJ whole genome shotgun (WGS) entry which is preliminary data.</text>
</comment>
<protein>
    <submittedName>
        <fullName evidence="2">Uncharacterized protein</fullName>
    </submittedName>
</protein>
<evidence type="ECO:0000313" key="2">
    <source>
        <dbReference type="EMBL" id="MBW0501030.1"/>
    </source>
</evidence>
<accession>A0A9Q3DDQ1</accession>
<evidence type="ECO:0000313" key="3">
    <source>
        <dbReference type="Proteomes" id="UP000765509"/>
    </source>
</evidence>